<dbReference type="Gene3D" id="3.90.25.10">
    <property type="entry name" value="UDP-galactose 4-epimerase, domain 1"/>
    <property type="match status" value="1"/>
</dbReference>
<dbReference type="OrthoDB" id="9801785at2"/>
<dbReference type="PATRIC" id="fig|1238182.3.peg.2729"/>
<dbReference type="Proteomes" id="UP000009881">
    <property type="component" value="Unassembled WGS sequence"/>
</dbReference>
<dbReference type="InterPro" id="IPR036291">
    <property type="entry name" value="NAD(P)-bd_dom_sf"/>
</dbReference>
<reference evidence="2 3" key="1">
    <citation type="journal article" date="2013" name="Genome Announc.">
        <title>Draft Genome Sequence of an Alphaproteobacterium, Caenispirillum salinarum AK4(T), Isolated from a Solar Saltern.</title>
        <authorList>
            <person name="Khatri I."/>
            <person name="Singh A."/>
            <person name="Korpole S."/>
            <person name="Pinnaka A.K."/>
            <person name="Subramanian S."/>
        </authorList>
    </citation>
    <scope>NUCLEOTIDE SEQUENCE [LARGE SCALE GENOMIC DNA]</scope>
    <source>
        <strain evidence="2 3">AK4</strain>
    </source>
</reference>
<dbReference type="InterPro" id="IPR001509">
    <property type="entry name" value="Epimerase_deHydtase"/>
</dbReference>
<dbReference type="Gene3D" id="3.40.50.720">
    <property type="entry name" value="NAD(P)-binding Rossmann-like Domain"/>
    <property type="match status" value="1"/>
</dbReference>
<protein>
    <submittedName>
        <fullName evidence="2">UDP-glucose 4-epimerase</fullName>
    </submittedName>
</protein>
<evidence type="ECO:0000313" key="3">
    <source>
        <dbReference type="Proteomes" id="UP000009881"/>
    </source>
</evidence>
<accession>K9GVI9</accession>
<dbReference type="RefSeq" id="WP_009541172.1">
    <property type="nucleotide sequence ID" value="NZ_ANHY01000013.1"/>
</dbReference>
<feature type="domain" description="NAD-dependent epimerase/dehydratase" evidence="1">
    <location>
        <begin position="5"/>
        <end position="231"/>
    </location>
</feature>
<evidence type="ECO:0000259" key="1">
    <source>
        <dbReference type="Pfam" id="PF01370"/>
    </source>
</evidence>
<proteinExistence type="predicted"/>
<sequence>MASYLITGGAGFIGSHLADALLAAGHRVHVLDDLSTGRRGNLPADACLTVADVNDDAALDAIAADGLDGCFHLAAVASVQRCNEEWVATHDVNLRGTISVLEAARRFGFPVVYASSAAVYGDCDRLPLREDDAPTRPLTAYGADKLGSELHARVAGVVHGVSTFGLRFFNVFGPRQDPASPYSGVVSIFADRLARNEPVTIHGDGGQSRDFVYVGDVVRALVAALRKADVSAPVANVCTGRATTVRTLAETLATLTASTAAISTGPARTGDIRHSLGDPGVMAHALGVTADVSLADGLGALLSHASPGRPPIPAE</sequence>
<dbReference type="AlphaFoldDB" id="K9GVI9"/>
<organism evidence="2 3">
    <name type="scientific">Caenispirillum salinarum AK4</name>
    <dbReference type="NCBI Taxonomy" id="1238182"/>
    <lineage>
        <taxon>Bacteria</taxon>
        <taxon>Pseudomonadati</taxon>
        <taxon>Pseudomonadota</taxon>
        <taxon>Alphaproteobacteria</taxon>
        <taxon>Rhodospirillales</taxon>
        <taxon>Novispirillaceae</taxon>
        <taxon>Caenispirillum</taxon>
    </lineage>
</organism>
<dbReference type="SUPFAM" id="SSF51735">
    <property type="entry name" value="NAD(P)-binding Rossmann-fold domains"/>
    <property type="match status" value="1"/>
</dbReference>
<gene>
    <name evidence="2" type="ORF">C882_0514</name>
</gene>
<dbReference type="InterPro" id="IPR050177">
    <property type="entry name" value="Lipid_A_modif_metabolic_enz"/>
</dbReference>
<dbReference type="PANTHER" id="PTHR43245:SF13">
    <property type="entry name" value="UDP-D-APIOSE_UDP-D-XYLOSE SYNTHASE 2"/>
    <property type="match status" value="1"/>
</dbReference>
<evidence type="ECO:0000313" key="2">
    <source>
        <dbReference type="EMBL" id="EKV29207.1"/>
    </source>
</evidence>
<dbReference type="eggNOG" id="COG0451">
    <property type="taxonomic scope" value="Bacteria"/>
</dbReference>
<dbReference type="PANTHER" id="PTHR43245">
    <property type="entry name" value="BIFUNCTIONAL POLYMYXIN RESISTANCE PROTEIN ARNA"/>
    <property type="match status" value="1"/>
</dbReference>
<name>K9GVI9_9PROT</name>
<dbReference type="EMBL" id="ANHY01000013">
    <property type="protein sequence ID" value="EKV29207.1"/>
    <property type="molecule type" value="Genomic_DNA"/>
</dbReference>
<dbReference type="Pfam" id="PF01370">
    <property type="entry name" value="Epimerase"/>
    <property type="match status" value="1"/>
</dbReference>
<keyword evidence="3" id="KW-1185">Reference proteome</keyword>
<comment type="caution">
    <text evidence="2">The sequence shown here is derived from an EMBL/GenBank/DDBJ whole genome shotgun (WGS) entry which is preliminary data.</text>
</comment>
<dbReference type="STRING" id="1238182.C882_0514"/>